<evidence type="ECO:0000256" key="1">
    <source>
        <dbReference type="SAM" id="Phobius"/>
    </source>
</evidence>
<dbReference type="Proteomes" id="UP001596337">
    <property type="component" value="Unassembled WGS sequence"/>
</dbReference>
<proteinExistence type="predicted"/>
<evidence type="ECO:0000313" key="3">
    <source>
        <dbReference type="Proteomes" id="UP001596337"/>
    </source>
</evidence>
<comment type="caution">
    <text evidence="2">The sequence shown here is derived from an EMBL/GenBank/DDBJ whole genome shotgun (WGS) entry which is preliminary data.</text>
</comment>
<organism evidence="2 3">
    <name type="scientific">Haloechinothrix salitolerans</name>
    <dbReference type="NCBI Taxonomy" id="926830"/>
    <lineage>
        <taxon>Bacteria</taxon>
        <taxon>Bacillati</taxon>
        <taxon>Actinomycetota</taxon>
        <taxon>Actinomycetes</taxon>
        <taxon>Pseudonocardiales</taxon>
        <taxon>Pseudonocardiaceae</taxon>
        <taxon>Haloechinothrix</taxon>
    </lineage>
</organism>
<dbReference type="EMBL" id="JBHSXX010000001">
    <property type="protein sequence ID" value="MFC6866674.1"/>
    <property type="molecule type" value="Genomic_DNA"/>
</dbReference>
<feature type="transmembrane region" description="Helical" evidence="1">
    <location>
        <begin position="12"/>
        <end position="34"/>
    </location>
</feature>
<name>A0ABW2BVZ7_9PSEU</name>
<keyword evidence="1" id="KW-1133">Transmembrane helix</keyword>
<protein>
    <recommendedName>
        <fullName evidence="4">Copper resistance protein D</fullName>
    </recommendedName>
</protein>
<keyword evidence="1" id="KW-0472">Membrane</keyword>
<reference evidence="3" key="1">
    <citation type="journal article" date="2019" name="Int. J. Syst. Evol. Microbiol.">
        <title>The Global Catalogue of Microorganisms (GCM) 10K type strain sequencing project: providing services to taxonomists for standard genome sequencing and annotation.</title>
        <authorList>
            <consortium name="The Broad Institute Genomics Platform"/>
            <consortium name="The Broad Institute Genome Sequencing Center for Infectious Disease"/>
            <person name="Wu L."/>
            <person name="Ma J."/>
        </authorList>
    </citation>
    <scope>NUCLEOTIDE SEQUENCE [LARGE SCALE GENOMIC DNA]</scope>
    <source>
        <strain evidence="3">KCTC 32255</strain>
    </source>
</reference>
<keyword evidence="1" id="KW-0812">Transmembrane</keyword>
<gene>
    <name evidence="2" type="ORF">ACFQGD_05895</name>
</gene>
<accession>A0ABW2BVZ7</accession>
<evidence type="ECO:0008006" key="4">
    <source>
        <dbReference type="Google" id="ProtNLM"/>
    </source>
</evidence>
<keyword evidence="3" id="KW-1185">Reference proteome</keyword>
<evidence type="ECO:0000313" key="2">
    <source>
        <dbReference type="EMBL" id="MFC6866674.1"/>
    </source>
</evidence>
<sequence length="145" mass="15003">MIDVWTFVRFLHVVGAALWVGGQLTLVLVVLPPLRRALSVEQRGVALKSVGRRFAMITMAGFLPTQIATGWLLAVDAGVTWASLTEPGYGRLLAAKLVLFALVMVATSVHGIAQSKGRAALARGASSAALVGSLGVVLLATGLAG</sequence>
<dbReference type="RefSeq" id="WP_345396056.1">
    <property type="nucleotide sequence ID" value="NZ_BAABLA010000024.1"/>
</dbReference>
<feature type="transmembrane region" description="Helical" evidence="1">
    <location>
        <begin position="93"/>
        <end position="113"/>
    </location>
</feature>
<feature type="transmembrane region" description="Helical" evidence="1">
    <location>
        <begin position="54"/>
        <end position="73"/>
    </location>
</feature>
<feature type="transmembrane region" description="Helical" evidence="1">
    <location>
        <begin position="125"/>
        <end position="144"/>
    </location>
</feature>